<evidence type="ECO:0000313" key="4">
    <source>
        <dbReference type="Proteomes" id="UP000289996"/>
    </source>
</evidence>
<dbReference type="Pfam" id="PF23771">
    <property type="entry name" value="DUF7168"/>
    <property type="match status" value="1"/>
</dbReference>
<evidence type="ECO:0000259" key="2">
    <source>
        <dbReference type="Pfam" id="PF23771"/>
    </source>
</evidence>
<dbReference type="InterPro" id="IPR055592">
    <property type="entry name" value="DUF7168"/>
</dbReference>
<organism evidence="3 4">
    <name type="scientific">Lactiplantibacillus mudanjiangensis</name>
    <dbReference type="NCBI Taxonomy" id="1296538"/>
    <lineage>
        <taxon>Bacteria</taxon>
        <taxon>Bacillati</taxon>
        <taxon>Bacillota</taxon>
        <taxon>Bacilli</taxon>
        <taxon>Lactobacillales</taxon>
        <taxon>Lactobacillaceae</taxon>
        <taxon>Lactiplantibacillus</taxon>
    </lineage>
</organism>
<feature type="domain" description="DUF7168" evidence="2">
    <location>
        <begin position="63"/>
        <end position="192"/>
    </location>
</feature>
<proteinExistence type="predicted"/>
<gene>
    <name evidence="3" type="ORF">MUDAN_MDHGFNIF_02652</name>
</gene>
<dbReference type="OrthoDB" id="1808266at2"/>
<name>A0A660E1C4_9LACO</name>
<feature type="domain" description="DUF2786" evidence="1">
    <location>
        <begin position="6"/>
        <end position="45"/>
    </location>
</feature>
<accession>A0A660E1C4</accession>
<dbReference type="InterPro" id="IPR024498">
    <property type="entry name" value="DUF2786"/>
</dbReference>
<dbReference type="Proteomes" id="UP000289996">
    <property type="component" value="Unassembled WGS sequence"/>
</dbReference>
<evidence type="ECO:0000313" key="3">
    <source>
        <dbReference type="EMBL" id="VDG27828.1"/>
    </source>
</evidence>
<dbReference type="AlphaFoldDB" id="A0A660E1C4"/>
<evidence type="ECO:0000259" key="1">
    <source>
        <dbReference type="Pfam" id="PF10979"/>
    </source>
</evidence>
<sequence>MKGNKKIITRIKGLLRLADDNPNDEEGQAAFILAQKLMIKHRIDEFDLGGETIGESPEDVTEEAVTIFKRLYWWERELGNIIAENFRVKIYYSNTARKTGTKRKSKIVFYGLGKDLELAKELFILAYDAVVIYEKKYVRDHRGEGYTAASLKSSYLRGYLNGLRQKFDEQVSELKGKYELVVKVPKVVEDAYASYSADFGKISWARPAIEASQAYFAGQEDGLKMDFTKTHLDDGSIVREGVQK</sequence>
<protein>
    <submittedName>
        <fullName evidence="3">Uncharacterized protein</fullName>
    </submittedName>
</protein>
<dbReference type="EMBL" id="UYIG01000057">
    <property type="protein sequence ID" value="VDG27828.1"/>
    <property type="molecule type" value="Genomic_DNA"/>
</dbReference>
<keyword evidence="4" id="KW-1185">Reference proteome</keyword>
<dbReference type="Pfam" id="PF10979">
    <property type="entry name" value="DUF2786"/>
    <property type="match status" value="1"/>
</dbReference>
<dbReference type="RefSeq" id="WP_130851539.1">
    <property type="nucleotide sequence ID" value="NZ_UYIG01000057.1"/>
</dbReference>
<reference evidence="3 4" key="1">
    <citation type="submission" date="2018-11" db="EMBL/GenBank/DDBJ databases">
        <authorList>
            <person name="Wuyts S."/>
        </authorList>
    </citation>
    <scope>NUCLEOTIDE SEQUENCE [LARGE SCALE GENOMIC DNA]</scope>
    <source>
        <strain evidence="3">Lactobacillus mudanjiangensis AMBF249</strain>
    </source>
</reference>